<gene>
    <name evidence="2" type="ORF">BJ965_003633</name>
</gene>
<dbReference type="InterPro" id="IPR021005">
    <property type="entry name" value="Znf_CGNR"/>
</dbReference>
<reference evidence="2 3" key="1">
    <citation type="submission" date="2020-08" db="EMBL/GenBank/DDBJ databases">
        <title>Sequencing the genomes of 1000 actinobacteria strains.</title>
        <authorList>
            <person name="Klenk H.-P."/>
        </authorList>
    </citation>
    <scope>NUCLEOTIDE SEQUENCE [LARGE SCALE GENOMIC DNA]</scope>
    <source>
        <strain evidence="2 3">DSM 40483</strain>
    </source>
</reference>
<protein>
    <submittedName>
        <fullName evidence="2">Putative RNA-binding Zn ribbon-like protein</fullName>
    </submittedName>
</protein>
<dbReference type="PANTHER" id="PTHR35525:SF3">
    <property type="entry name" value="BLL6575 PROTEIN"/>
    <property type="match status" value="1"/>
</dbReference>
<comment type="caution">
    <text evidence="2">The sequence shown here is derived from an EMBL/GenBank/DDBJ whole genome shotgun (WGS) entry which is preliminary data.</text>
</comment>
<accession>A0A7W7DMZ3</accession>
<feature type="domain" description="Zinc finger CGNR" evidence="1">
    <location>
        <begin position="244"/>
        <end position="286"/>
    </location>
</feature>
<dbReference type="EMBL" id="JACHMS010000001">
    <property type="protein sequence ID" value="MBB4713751.1"/>
    <property type="molecule type" value="Genomic_DNA"/>
</dbReference>
<keyword evidence="3" id="KW-1185">Reference proteome</keyword>
<evidence type="ECO:0000313" key="3">
    <source>
        <dbReference type="Proteomes" id="UP000565089"/>
    </source>
</evidence>
<proteinExistence type="predicted"/>
<sequence>MTAVVVHHYRRRLSLADGERRYDALEKRLAARPTIGVPTVTLDAERDPFTAPGGGTSYRDRFTGLYAHRTLPGIGHNVPRRRRLRAGRRRRRPPLRLAAEMVTGQNGDVNLDHVFVCGNPALDFAATLRARRSVRFEMFVTPERLNAWYVESGLVDAVSPGQEADIERARAVREAVYQLVTARRLGEEYDGASLTVVNNAARTSPAVPQLTPSGRWTQATPDEALSLVARHAVELLSGPDVPLLKECGNPECTRTYIDRSRGMRRQWCGMDSCGNKIKAAAYRARKRTATDTSRRRTS</sequence>
<dbReference type="InterPro" id="IPR023286">
    <property type="entry name" value="ABATE_dom_sf"/>
</dbReference>
<dbReference type="PANTHER" id="PTHR35525">
    <property type="entry name" value="BLL6575 PROTEIN"/>
    <property type="match status" value="1"/>
</dbReference>
<evidence type="ECO:0000259" key="1">
    <source>
        <dbReference type="Pfam" id="PF11706"/>
    </source>
</evidence>
<dbReference type="Pfam" id="PF11706">
    <property type="entry name" value="zf-CGNR"/>
    <property type="match status" value="1"/>
</dbReference>
<dbReference type="AlphaFoldDB" id="A0A7W7DMZ3"/>
<dbReference type="SUPFAM" id="SSF160904">
    <property type="entry name" value="Jann2411-like"/>
    <property type="match status" value="1"/>
</dbReference>
<dbReference type="Proteomes" id="UP000565089">
    <property type="component" value="Unassembled WGS sequence"/>
</dbReference>
<dbReference type="Gene3D" id="1.10.3300.10">
    <property type="entry name" value="Jann2411-like domain"/>
    <property type="match status" value="1"/>
</dbReference>
<organism evidence="2 3">
    <name type="scientific">Streptomyces luteogriseus</name>
    <dbReference type="NCBI Taxonomy" id="68233"/>
    <lineage>
        <taxon>Bacteria</taxon>
        <taxon>Bacillati</taxon>
        <taxon>Actinomycetota</taxon>
        <taxon>Actinomycetes</taxon>
        <taxon>Kitasatosporales</taxon>
        <taxon>Streptomycetaceae</taxon>
        <taxon>Streptomyces</taxon>
    </lineage>
</organism>
<dbReference type="Pfam" id="PF07336">
    <property type="entry name" value="ABATE"/>
    <property type="match status" value="1"/>
</dbReference>
<dbReference type="InterPro" id="IPR029058">
    <property type="entry name" value="AB_hydrolase_fold"/>
</dbReference>
<dbReference type="InterPro" id="IPR010852">
    <property type="entry name" value="ABATE"/>
</dbReference>
<evidence type="ECO:0000313" key="2">
    <source>
        <dbReference type="EMBL" id="MBB4713751.1"/>
    </source>
</evidence>
<dbReference type="Gene3D" id="3.40.50.1820">
    <property type="entry name" value="alpha/beta hydrolase"/>
    <property type="match status" value="1"/>
</dbReference>
<name>A0A7W7DMZ3_9ACTN</name>